<dbReference type="InterPro" id="IPR018392">
    <property type="entry name" value="LysM"/>
</dbReference>
<keyword evidence="1" id="KW-0539">Nucleus</keyword>
<evidence type="ECO:0000313" key="4">
    <source>
        <dbReference type="EMBL" id="CAJ1942220.1"/>
    </source>
</evidence>
<dbReference type="EMBL" id="CAKOGP040001112">
    <property type="protein sequence ID" value="CAJ1942220.1"/>
    <property type="molecule type" value="Genomic_DNA"/>
</dbReference>
<evidence type="ECO:0000259" key="3">
    <source>
        <dbReference type="PROSITE" id="PS50118"/>
    </source>
</evidence>
<dbReference type="InterPro" id="IPR009071">
    <property type="entry name" value="HMG_box_dom"/>
</dbReference>
<evidence type="ECO:0000313" key="5">
    <source>
        <dbReference type="Proteomes" id="UP001295423"/>
    </source>
</evidence>
<feature type="compositionally biased region" description="Basic and acidic residues" evidence="2">
    <location>
        <begin position="922"/>
        <end position="932"/>
    </location>
</feature>
<feature type="compositionally biased region" description="Polar residues" evidence="2">
    <location>
        <begin position="816"/>
        <end position="832"/>
    </location>
</feature>
<dbReference type="SUPFAM" id="SSF55729">
    <property type="entry name" value="Acyl-CoA N-acyltransferases (Nat)"/>
    <property type="match status" value="1"/>
</dbReference>
<proteinExistence type="predicted"/>
<feature type="region of interest" description="Disordered" evidence="2">
    <location>
        <begin position="333"/>
        <end position="375"/>
    </location>
</feature>
<feature type="compositionally biased region" description="Acidic residues" evidence="2">
    <location>
        <begin position="167"/>
        <end position="188"/>
    </location>
</feature>
<feature type="compositionally biased region" description="Acidic residues" evidence="2">
    <location>
        <begin position="139"/>
        <end position="149"/>
    </location>
</feature>
<comment type="caution">
    <text evidence="4">The sequence shown here is derived from an EMBL/GenBank/DDBJ whole genome shotgun (WGS) entry which is preliminary data.</text>
</comment>
<dbReference type="GO" id="GO:0003677">
    <property type="term" value="F:DNA binding"/>
    <property type="evidence" value="ECO:0007669"/>
    <property type="project" value="UniProtKB-UniRule"/>
</dbReference>
<dbReference type="GO" id="GO:0005634">
    <property type="term" value="C:nucleus"/>
    <property type="evidence" value="ECO:0007669"/>
    <property type="project" value="UniProtKB-UniRule"/>
</dbReference>
<dbReference type="Proteomes" id="UP001295423">
    <property type="component" value="Unassembled WGS sequence"/>
</dbReference>
<sequence length="947" mass="105807">MDDSETATVPLMTGLNAHRAPQPPLRSPSYVFSQVPKATKDLSGSILQEVKDRDHFKACMSEMVLLCNEAIRRNSLKKCKSKPLSLEYIADRLDVDDPCFGYLARSNEGKLQGFITLTTFTNWQKNFRWDSKNEASFYYDDDDDDDDANEKEKEGNDQQDEEGIKSEEEEEEDEAEFEDKDDDDDESYAGEGRYHTPIPSRKRKNTKPESAKKQPSTKKPKQEETTAETKKPPKKARKIDLDGSLAQELENTVRLGDPYNEGIVWPRIAEVSLLGALGCGKQLLKLAIEQLEFQKPSANANYDYLVLQATDNSIGFYESIGFVRVGAVTFGNDDKKNQSTGSTDTKTPSKSTSDSTSGDSSSVGSVTDTSMESNGSGVVVAEPLAPSSPDKQDALARPSRIVSSPLEVHIVKQGGWTPKDIAARHKVDPWDVVFLNRDIYPSLTVHSKLKKGTTLFVPKSKTDALHAASSPQAPTQEETPTKWFVAKENDTPRKIAKMHGVPCTQLVQANVARLPELQAASRLKEGTRVKVNNFDKPDNICQQYCHWSFPDDASVENGEPSYMMVYKVERKSARAPRDVRNSLAAKVQPYQPPPLLMEAPKTQKVVTKKRRNLPRPPVPPPQPPSGFNVFQDHQKQLYPELRDSNAANRQLIKGKWDLLSKLKQSRYEDVAKDCAKHFDDAQAKFEKAYAKWKDDCDKLPLVETVLEKDDNLFSKVVKLRDDALEGKQYTYWFVLTYIPDLKWCHLAPMVPDGVFGPERKRSHGRTRWRLVDESLGHELDISSVFCIPVRSRTLKKTADADKEEWDVLDGTSNGVAASFSSDKSSEGSPTTSADEKPPPKRAIRKQPVRPRSATKPMSGKIAVKSSATPNKKVLASPARSTRSNRTTDSPRSFPSPRRILSPGRPEKATSSPIRQSAVKRKATQDLDPERKARTIKTVGGRRSVLQS</sequence>
<dbReference type="PROSITE" id="PS50118">
    <property type="entry name" value="HMG_BOX_2"/>
    <property type="match status" value="1"/>
</dbReference>
<dbReference type="Pfam" id="PF01476">
    <property type="entry name" value="LysM"/>
    <property type="match status" value="1"/>
</dbReference>
<name>A0AAD2FLP5_9STRA</name>
<feature type="compositionally biased region" description="Basic residues" evidence="2">
    <location>
        <begin position="839"/>
        <end position="848"/>
    </location>
</feature>
<dbReference type="SUPFAM" id="SSF47095">
    <property type="entry name" value="HMG-box"/>
    <property type="match status" value="1"/>
</dbReference>
<feature type="DNA-binding region" description="HMG box" evidence="1">
    <location>
        <begin position="620"/>
        <end position="693"/>
    </location>
</feature>
<feature type="region of interest" description="Disordered" evidence="2">
    <location>
        <begin position="816"/>
        <end position="947"/>
    </location>
</feature>
<evidence type="ECO:0000256" key="1">
    <source>
        <dbReference type="PROSITE-ProRule" id="PRU00267"/>
    </source>
</evidence>
<organism evidence="4 5">
    <name type="scientific">Cylindrotheca closterium</name>
    <dbReference type="NCBI Taxonomy" id="2856"/>
    <lineage>
        <taxon>Eukaryota</taxon>
        <taxon>Sar</taxon>
        <taxon>Stramenopiles</taxon>
        <taxon>Ochrophyta</taxon>
        <taxon>Bacillariophyta</taxon>
        <taxon>Bacillariophyceae</taxon>
        <taxon>Bacillariophycidae</taxon>
        <taxon>Bacillariales</taxon>
        <taxon>Bacillariaceae</taxon>
        <taxon>Cylindrotheca</taxon>
    </lineage>
</organism>
<feature type="domain" description="HMG box" evidence="3">
    <location>
        <begin position="620"/>
        <end position="693"/>
    </location>
</feature>
<dbReference type="AlphaFoldDB" id="A0AAD2FLP5"/>
<gene>
    <name evidence="4" type="ORF">CYCCA115_LOCUS7838</name>
</gene>
<feature type="region of interest" description="Disordered" evidence="2">
    <location>
        <begin position="380"/>
        <end position="399"/>
    </location>
</feature>
<dbReference type="InterPro" id="IPR036910">
    <property type="entry name" value="HMG_box_dom_sf"/>
</dbReference>
<protein>
    <recommendedName>
        <fullName evidence="3">HMG box domain-containing protein</fullName>
    </recommendedName>
</protein>
<feature type="compositionally biased region" description="Basic and acidic residues" evidence="2">
    <location>
        <begin position="220"/>
        <end position="231"/>
    </location>
</feature>
<evidence type="ECO:0000256" key="2">
    <source>
        <dbReference type="SAM" id="MobiDB-lite"/>
    </source>
</evidence>
<accession>A0AAD2FLP5</accession>
<feature type="region of interest" description="Disordered" evidence="2">
    <location>
        <begin position="1"/>
        <end position="22"/>
    </location>
</feature>
<feature type="region of interest" description="Disordered" evidence="2">
    <location>
        <begin position="138"/>
        <end position="238"/>
    </location>
</feature>
<dbReference type="InterPro" id="IPR016181">
    <property type="entry name" value="Acyl_CoA_acyltransferase"/>
</dbReference>
<dbReference type="Gene3D" id="3.40.630.30">
    <property type="match status" value="1"/>
</dbReference>
<reference evidence="4" key="1">
    <citation type="submission" date="2023-08" db="EMBL/GenBank/DDBJ databases">
        <authorList>
            <person name="Audoor S."/>
            <person name="Bilcke G."/>
        </authorList>
    </citation>
    <scope>NUCLEOTIDE SEQUENCE</scope>
</reference>
<feature type="compositionally biased region" description="Basic and acidic residues" evidence="2">
    <location>
        <begin position="150"/>
        <end position="166"/>
    </location>
</feature>
<keyword evidence="5" id="KW-1185">Reference proteome</keyword>
<feature type="compositionally biased region" description="Low complexity" evidence="2">
    <location>
        <begin position="339"/>
        <end position="370"/>
    </location>
</feature>
<keyword evidence="1" id="KW-0238">DNA-binding</keyword>
<feature type="compositionally biased region" description="Polar residues" evidence="2">
    <location>
        <begin position="878"/>
        <end position="892"/>
    </location>
</feature>